<evidence type="ECO:0000313" key="2">
    <source>
        <dbReference type="Proteomes" id="UP001165960"/>
    </source>
</evidence>
<sequence length="56" mass="6172">MLSCIGKSEKPRFPRPPPMPPINAPAAGDEVDASLLRETPHLPRSNRQGLVPKKSW</sequence>
<protein>
    <submittedName>
        <fullName evidence="1">Uncharacterized protein</fullName>
    </submittedName>
</protein>
<comment type="caution">
    <text evidence="1">The sequence shown here is derived from an EMBL/GenBank/DDBJ whole genome shotgun (WGS) entry which is preliminary data.</text>
</comment>
<proteinExistence type="predicted"/>
<name>A0ACC2U2L7_9FUNG</name>
<gene>
    <name evidence="1" type="ORF">DSO57_1019066</name>
</gene>
<accession>A0ACC2U2L7</accession>
<organism evidence="1 2">
    <name type="scientific">Entomophthora muscae</name>
    <dbReference type="NCBI Taxonomy" id="34485"/>
    <lineage>
        <taxon>Eukaryota</taxon>
        <taxon>Fungi</taxon>
        <taxon>Fungi incertae sedis</taxon>
        <taxon>Zoopagomycota</taxon>
        <taxon>Entomophthoromycotina</taxon>
        <taxon>Entomophthoromycetes</taxon>
        <taxon>Entomophthorales</taxon>
        <taxon>Entomophthoraceae</taxon>
        <taxon>Entomophthora</taxon>
    </lineage>
</organism>
<dbReference type="Proteomes" id="UP001165960">
    <property type="component" value="Unassembled WGS sequence"/>
</dbReference>
<dbReference type="EMBL" id="QTSX02001505">
    <property type="protein sequence ID" value="KAJ9081000.1"/>
    <property type="molecule type" value="Genomic_DNA"/>
</dbReference>
<keyword evidence="2" id="KW-1185">Reference proteome</keyword>
<evidence type="ECO:0000313" key="1">
    <source>
        <dbReference type="EMBL" id="KAJ9081000.1"/>
    </source>
</evidence>
<reference evidence="1" key="1">
    <citation type="submission" date="2022-04" db="EMBL/GenBank/DDBJ databases">
        <title>Genome of the entomopathogenic fungus Entomophthora muscae.</title>
        <authorList>
            <person name="Elya C."/>
            <person name="Lovett B.R."/>
            <person name="Lee E."/>
            <person name="Macias A.M."/>
            <person name="Hajek A.E."/>
            <person name="De Bivort B.L."/>
            <person name="Kasson M.T."/>
            <person name="De Fine Licht H.H."/>
            <person name="Stajich J.E."/>
        </authorList>
    </citation>
    <scope>NUCLEOTIDE SEQUENCE</scope>
    <source>
        <strain evidence="1">Berkeley</strain>
    </source>
</reference>